<evidence type="ECO:0000313" key="3">
    <source>
        <dbReference type="EMBL" id="MDQ0424462.1"/>
    </source>
</evidence>
<evidence type="ECO:0000256" key="1">
    <source>
        <dbReference type="SAM" id="MobiDB-lite"/>
    </source>
</evidence>
<dbReference type="RefSeq" id="WP_070319676.1">
    <property type="nucleotide sequence ID" value="NZ_CP194061.1"/>
</dbReference>
<evidence type="ECO:0000313" key="4">
    <source>
        <dbReference type="Proteomes" id="UP001240250"/>
    </source>
</evidence>
<comment type="caution">
    <text evidence="3">The sequence shown here is derived from an EMBL/GenBank/DDBJ whole genome shotgun (WGS) entry which is preliminary data.</text>
</comment>
<evidence type="ECO:0000256" key="2">
    <source>
        <dbReference type="SAM" id="SignalP"/>
    </source>
</evidence>
<keyword evidence="4" id="KW-1185">Reference proteome</keyword>
<protein>
    <recommendedName>
        <fullName evidence="5">Lipoprotein</fullName>
    </recommendedName>
</protein>
<proteinExistence type="predicted"/>
<reference evidence="3 4" key="1">
    <citation type="submission" date="2023-07" db="EMBL/GenBank/DDBJ databases">
        <title>Sequencing the genomes of 1000 actinobacteria strains.</title>
        <authorList>
            <person name="Klenk H.-P."/>
        </authorList>
    </citation>
    <scope>NUCLEOTIDE SEQUENCE [LARGE SCALE GENOMIC DNA]</scope>
    <source>
        <strain evidence="3 4">DSM 14785</strain>
    </source>
</reference>
<feature type="signal peptide" evidence="2">
    <location>
        <begin position="1"/>
        <end position="20"/>
    </location>
</feature>
<keyword evidence="2" id="KW-0732">Signal</keyword>
<sequence length="188" mass="18973">MAGTVAAVALLAGCSGQPGAAAVVDGRTISTAELARADEELKPIFQGAGTNDVLGVLINEPFATEVAAERGVGVSDEQALDLLRSVTEQALGAEAAADAEFGEGALAVARYSLAVTGLRDVPDAQDAMLEYQEKISAADVEVNPRFGDYTPETGVTAPVAPSWIVPEGGRDAAAVPEDGSTPAPTPAP</sequence>
<evidence type="ECO:0008006" key="5">
    <source>
        <dbReference type="Google" id="ProtNLM"/>
    </source>
</evidence>
<gene>
    <name evidence="3" type="ORF">JO380_000843</name>
</gene>
<name>A0ABU0GIU4_9CELL</name>
<accession>A0ABU0GIU4</accession>
<dbReference type="Proteomes" id="UP001240250">
    <property type="component" value="Unassembled WGS sequence"/>
</dbReference>
<feature type="chain" id="PRO_5046666818" description="Lipoprotein" evidence="2">
    <location>
        <begin position="21"/>
        <end position="188"/>
    </location>
</feature>
<organism evidence="3 4">
    <name type="scientific">Cellulomonas iranensis</name>
    <dbReference type="NCBI Taxonomy" id="76862"/>
    <lineage>
        <taxon>Bacteria</taxon>
        <taxon>Bacillati</taxon>
        <taxon>Actinomycetota</taxon>
        <taxon>Actinomycetes</taxon>
        <taxon>Micrococcales</taxon>
        <taxon>Cellulomonadaceae</taxon>
        <taxon>Cellulomonas</taxon>
    </lineage>
</organism>
<feature type="region of interest" description="Disordered" evidence="1">
    <location>
        <begin position="153"/>
        <end position="188"/>
    </location>
</feature>
<dbReference type="EMBL" id="JAUSVM010000001">
    <property type="protein sequence ID" value="MDQ0424462.1"/>
    <property type="molecule type" value="Genomic_DNA"/>
</dbReference>